<dbReference type="EMBL" id="CAXHTB010000013">
    <property type="protein sequence ID" value="CAL0317867.1"/>
    <property type="molecule type" value="Genomic_DNA"/>
</dbReference>
<evidence type="ECO:0000313" key="6">
    <source>
        <dbReference type="Proteomes" id="UP001497480"/>
    </source>
</evidence>
<feature type="coiled-coil region" evidence="2">
    <location>
        <begin position="660"/>
        <end position="724"/>
    </location>
</feature>
<feature type="transmembrane region" description="Helical" evidence="4">
    <location>
        <begin position="28"/>
        <end position="48"/>
    </location>
</feature>
<keyword evidence="4" id="KW-0472">Membrane</keyword>
<dbReference type="PANTHER" id="PTHR23160">
    <property type="entry name" value="SYNAPTONEMAL COMPLEX PROTEIN-RELATED"/>
    <property type="match status" value="1"/>
</dbReference>
<dbReference type="GO" id="GO:0007131">
    <property type="term" value="P:reciprocal meiotic recombination"/>
    <property type="evidence" value="ECO:0007669"/>
    <property type="project" value="TreeGrafter"/>
</dbReference>
<accession>A0AAV1X8E2</accession>
<gene>
    <name evidence="5" type="ORF">LLUT_LOCUS18927</name>
</gene>
<evidence type="ECO:0000256" key="1">
    <source>
        <dbReference type="ARBA" id="ARBA00023054"/>
    </source>
</evidence>
<feature type="coiled-coil region" evidence="2">
    <location>
        <begin position="410"/>
        <end position="538"/>
    </location>
</feature>
<evidence type="ECO:0008006" key="7">
    <source>
        <dbReference type="Google" id="ProtNLM"/>
    </source>
</evidence>
<keyword evidence="1 2" id="KW-0175">Coiled coil</keyword>
<feature type="coiled-coil region" evidence="2">
    <location>
        <begin position="304"/>
        <end position="352"/>
    </location>
</feature>
<dbReference type="Proteomes" id="UP001497480">
    <property type="component" value="Unassembled WGS sequence"/>
</dbReference>
<evidence type="ECO:0000313" key="5">
    <source>
        <dbReference type="EMBL" id="CAL0317867.1"/>
    </source>
</evidence>
<keyword evidence="4" id="KW-0812">Transmembrane</keyword>
<keyword evidence="4" id="KW-1133">Transmembrane helix</keyword>
<keyword evidence="6" id="KW-1185">Reference proteome</keyword>
<organism evidence="5 6">
    <name type="scientific">Lupinus luteus</name>
    <name type="common">European yellow lupine</name>
    <dbReference type="NCBI Taxonomy" id="3873"/>
    <lineage>
        <taxon>Eukaryota</taxon>
        <taxon>Viridiplantae</taxon>
        <taxon>Streptophyta</taxon>
        <taxon>Embryophyta</taxon>
        <taxon>Tracheophyta</taxon>
        <taxon>Spermatophyta</taxon>
        <taxon>Magnoliopsida</taxon>
        <taxon>eudicotyledons</taxon>
        <taxon>Gunneridae</taxon>
        <taxon>Pentapetalae</taxon>
        <taxon>rosids</taxon>
        <taxon>fabids</taxon>
        <taxon>Fabales</taxon>
        <taxon>Fabaceae</taxon>
        <taxon>Papilionoideae</taxon>
        <taxon>50 kb inversion clade</taxon>
        <taxon>genistoids sensu lato</taxon>
        <taxon>core genistoids</taxon>
        <taxon>Genisteae</taxon>
        <taxon>Lupinus</taxon>
    </lineage>
</organism>
<protein>
    <recommendedName>
        <fullName evidence="7">Synaptonemal complex protein 1</fullName>
    </recommendedName>
</protein>
<feature type="region of interest" description="Disordered" evidence="3">
    <location>
        <begin position="735"/>
        <end position="765"/>
    </location>
</feature>
<name>A0AAV1X8E2_LUPLU</name>
<feature type="region of interest" description="Disordered" evidence="3">
    <location>
        <begin position="789"/>
        <end position="881"/>
    </location>
</feature>
<sequence>MQHHGAKLHFKHTSLAAERDQSGEKRNFYLSFLGFISFSFSICAMQKLSFPISKSLDQFKSRYGSASGTAKPLLLSSRPPSSDSISSGSFANLKLTAEKLVKEQASVKTDLEITNVKLKKSTEHIHALEEKLQNAFNENAKLKVKQKEDEKLWKGLESKFSSTKTLCDQLTETLQQLAGVVQNAEKDKEALENKLSASSEALDSLNKQMGDLSLKVDSAEETIRTRDNELKELKFVTDEREKLHRDDQSRAANVIQDKDTMIKNLEEMLTAGRLATENLNSKLGEVHHQLEVKEGEIMHHITNQEKLEIEKNDLQLCNAELTEKHDISLQKIKDLEELLQALAAHLVNLDKESLNLLSKFDEMASLHASCFKLVQQEKDALFKHAQNQYGELNSKFLTLTSENGAIQTTNDELSNRVTELEKVLESTVAKHSEECRLACERIGNLELEAETLISKKAEADILISNLEEKAGILYLMVCSKAEILKKSEEIDTFQNEIMKLEQHADSLDKEVGELRKVLEEKDQHILQYREHEKKLEDQIMENMSLLTAAENKISEGSKQYDLMLETKQLEISRHLKEISQRNDQAINDIRRKYEFEKMEIVNIEKDKADKAIAEIEGGCDQKLAECKEESRQQLMRIQEEHTALVTQIRQEHDKKQLSLIAEHSEQLRRTQIQAENELREKTTFLRSEHEAQIKALRTELEDECQKLEEELNLQKSKEDRQRALLQLQWRVMSDKPKEDQEVNSKQEYSNKRSAIGSKRSQQHVLDSPYYEATQTPVPKLLKKVENAKAGSAMSIPKHHKKVTRHEYEVETSNGRTVTKKRRSTVMYEDPRKHKIKTPKANTPASVVKSMKGGGHPRPSNIGDLFSEGSLNPYADDPYAFD</sequence>
<evidence type="ECO:0000256" key="2">
    <source>
        <dbReference type="SAM" id="Coils"/>
    </source>
</evidence>
<evidence type="ECO:0000256" key="4">
    <source>
        <dbReference type="SAM" id="Phobius"/>
    </source>
</evidence>
<feature type="compositionally biased region" description="Basic and acidic residues" evidence="3">
    <location>
        <begin position="735"/>
        <end position="750"/>
    </location>
</feature>
<dbReference type="PANTHER" id="PTHR23160:SF3">
    <property type="entry name" value="SYNAPTONEMAL COMPLEX PROTEIN 1-RELATED"/>
    <property type="match status" value="1"/>
</dbReference>
<evidence type="ECO:0000256" key="3">
    <source>
        <dbReference type="SAM" id="MobiDB-lite"/>
    </source>
</evidence>
<comment type="caution">
    <text evidence="5">The sequence shown here is derived from an EMBL/GenBank/DDBJ whole genome shotgun (WGS) entry which is preliminary data.</text>
</comment>
<dbReference type="SUPFAM" id="SSF57997">
    <property type="entry name" value="Tropomyosin"/>
    <property type="match status" value="1"/>
</dbReference>
<dbReference type="AlphaFoldDB" id="A0AAV1X8E2"/>
<feature type="coiled-coil region" evidence="2">
    <location>
        <begin position="118"/>
        <end position="246"/>
    </location>
</feature>
<proteinExistence type="predicted"/>
<reference evidence="5 6" key="1">
    <citation type="submission" date="2024-03" db="EMBL/GenBank/DDBJ databases">
        <authorList>
            <person name="Martinez-Hernandez J."/>
        </authorList>
    </citation>
    <scope>NUCLEOTIDE SEQUENCE [LARGE SCALE GENOMIC DNA]</scope>
</reference>